<dbReference type="HOGENOM" id="CLU_1882998_0_0_5"/>
<dbReference type="Proteomes" id="UP000009044">
    <property type="component" value="Chromosome"/>
</dbReference>
<dbReference type="eggNOG" id="ENOG5033N4X">
    <property type="taxonomic scope" value="Bacteria"/>
</dbReference>
<dbReference type="RefSeq" id="WP_014105603.1">
    <property type="nucleotide sequence ID" value="NC_016027.1"/>
</dbReference>
<organism evidence="1 2">
    <name type="scientific">Komagataeibacter medellinensis (strain NBRC 3288 / BCRC 11682 / LMG 1693 / Kondo 51)</name>
    <name type="common">Gluconacetobacter medellinensis</name>
    <dbReference type="NCBI Taxonomy" id="634177"/>
    <lineage>
        <taxon>Bacteria</taxon>
        <taxon>Pseudomonadati</taxon>
        <taxon>Pseudomonadota</taxon>
        <taxon>Alphaproteobacteria</taxon>
        <taxon>Acetobacterales</taxon>
        <taxon>Acetobacteraceae</taxon>
        <taxon>Komagataeibacter</taxon>
    </lineage>
</organism>
<proteinExistence type="predicted"/>
<protein>
    <submittedName>
        <fullName evidence="1">Uncharacterized protein</fullName>
    </submittedName>
</protein>
<gene>
    <name evidence="1" type="ordered locus">GLX_16510</name>
</gene>
<dbReference type="EMBL" id="AP012159">
    <property type="protein sequence ID" value="BAK84063.1"/>
    <property type="molecule type" value="Genomic_DNA"/>
</dbReference>
<evidence type="ECO:0000313" key="1">
    <source>
        <dbReference type="EMBL" id="BAK84063.1"/>
    </source>
</evidence>
<dbReference type="AlphaFoldDB" id="G2I7G6"/>
<dbReference type="STRING" id="634177.GLX_16510"/>
<name>G2I7G6_KOMMN</name>
<sequence length="135" mass="14793">MQTPLYTGHVNGRPLRYFRADDGGLPRHAFLDLLDAAALPEDAKLMFLRMVRNGQWKDDTQVVPTPTGPVVTAPHFMAQGFIGVLGELGMNNDLIDRAYTEGLTSACDALMGDLPPQARFEAIISMGRKHLGVDQ</sequence>
<evidence type="ECO:0000313" key="2">
    <source>
        <dbReference type="Proteomes" id="UP000009044"/>
    </source>
</evidence>
<dbReference type="PATRIC" id="fig|634177.7.peg.1885"/>
<accession>G2I7G6</accession>
<dbReference type="KEGG" id="gxy:GLX_16510"/>
<reference evidence="2" key="1">
    <citation type="journal article" date="2011" name="J. Bacteriol.">
        <title>Complete genome sequence of NBRC 3288, a unique cellulose-nonproducing strain of Gluconacetobacter xylinus isolated from vinegar.</title>
        <authorList>
            <person name="Ogino H."/>
            <person name="Azuma Y."/>
            <person name="Hosoyama A."/>
            <person name="Nakazawa H."/>
            <person name="Matsutani M."/>
            <person name="Hasegawa A."/>
            <person name="Otsuyama K."/>
            <person name="Matsushita K."/>
            <person name="Fujita N."/>
            <person name="Shirai M."/>
        </authorList>
    </citation>
    <scope>NUCLEOTIDE SEQUENCE [LARGE SCALE GENOMIC DNA]</scope>
    <source>
        <strain evidence="2">NBRC 3288 / BCRC 11682 / LMG 1693</strain>
    </source>
</reference>